<sequence length="163" mass="17342">MDTVSAIRLSLVHPVLAAKVQAMTAALAADGITIRVIQGLRTLQEQNADYAKGRTAPGSIVTNARGGQSWHNYGLAVDCAPGIRGAAVWTPNWDASSLDWETMISAGEAQGLIAGARWTSFPDRPHFQLPNIPVSPDDAARTLLSAGSMKNFWAKYGPLQESA</sequence>
<proteinExistence type="predicted"/>
<gene>
    <name evidence="2" type="ORF">GCM10011507_35050</name>
</gene>
<dbReference type="InterPro" id="IPR009045">
    <property type="entry name" value="Zn_M74/Hedgehog-like"/>
</dbReference>
<dbReference type="Proteomes" id="UP000648801">
    <property type="component" value="Unassembled WGS sequence"/>
</dbReference>
<dbReference type="Gene3D" id="3.30.1380.10">
    <property type="match status" value="1"/>
</dbReference>
<evidence type="ECO:0000259" key="1">
    <source>
        <dbReference type="Pfam" id="PF13539"/>
    </source>
</evidence>
<dbReference type="SUPFAM" id="SSF55166">
    <property type="entry name" value="Hedgehog/DD-peptidase"/>
    <property type="match status" value="1"/>
</dbReference>
<name>A0A916WAL2_9BACT</name>
<dbReference type="CDD" id="cd14845">
    <property type="entry name" value="L-Ala-D-Glu_peptidase_like"/>
    <property type="match status" value="1"/>
</dbReference>
<keyword evidence="3" id="KW-1185">Reference proteome</keyword>
<dbReference type="GO" id="GO:0008233">
    <property type="term" value="F:peptidase activity"/>
    <property type="evidence" value="ECO:0007669"/>
    <property type="project" value="InterPro"/>
</dbReference>
<feature type="domain" description="Peptidase M15C" evidence="1">
    <location>
        <begin position="64"/>
        <end position="129"/>
    </location>
</feature>
<comment type="caution">
    <text evidence="2">The sequence shown here is derived from an EMBL/GenBank/DDBJ whole genome shotgun (WGS) entry which is preliminary data.</text>
</comment>
<accession>A0A916WAL2</accession>
<dbReference type="EMBL" id="BMJB01000006">
    <property type="protein sequence ID" value="GGA80826.1"/>
    <property type="molecule type" value="Genomic_DNA"/>
</dbReference>
<dbReference type="RefSeq" id="WP_188760846.1">
    <property type="nucleotide sequence ID" value="NZ_BMJB01000006.1"/>
</dbReference>
<dbReference type="Pfam" id="PF13539">
    <property type="entry name" value="Peptidase_M15_4"/>
    <property type="match status" value="1"/>
</dbReference>
<protein>
    <recommendedName>
        <fullName evidence="1">Peptidase M15C domain-containing protein</fullName>
    </recommendedName>
</protein>
<evidence type="ECO:0000313" key="2">
    <source>
        <dbReference type="EMBL" id="GGA80826.1"/>
    </source>
</evidence>
<reference evidence="2" key="2">
    <citation type="submission" date="2020-09" db="EMBL/GenBank/DDBJ databases">
        <authorList>
            <person name="Sun Q."/>
            <person name="Zhou Y."/>
        </authorList>
    </citation>
    <scope>NUCLEOTIDE SEQUENCE</scope>
    <source>
        <strain evidence="2">CGMCC 1.15447</strain>
    </source>
</reference>
<dbReference type="AlphaFoldDB" id="A0A916WAL2"/>
<evidence type="ECO:0000313" key="3">
    <source>
        <dbReference type="Proteomes" id="UP000648801"/>
    </source>
</evidence>
<organism evidence="2 3">
    <name type="scientific">Edaphobacter acidisoli</name>
    <dbReference type="NCBI Taxonomy" id="2040573"/>
    <lineage>
        <taxon>Bacteria</taxon>
        <taxon>Pseudomonadati</taxon>
        <taxon>Acidobacteriota</taxon>
        <taxon>Terriglobia</taxon>
        <taxon>Terriglobales</taxon>
        <taxon>Acidobacteriaceae</taxon>
        <taxon>Edaphobacter</taxon>
    </lineage>
</organism>
<dbReference type="InterPro" id="IPR039561">
    <property type="entry name" value="Peptidase_M15C"/>
</dbReference>
<reference evidence="2" key="1">
    <citation type="journal article" date="2014" name="Int. J. Syst. Evol. Microbiol.">
        <title>Complete genome sequence of Corynebacterium casei LMG S-19264T (=DSM 44701T), isolated from a smear-ripened cheese.</title>
        <authorList>
            <consortium name="US DOE Joint Genome Institute (JGI-PGF)"/>
            <person name="Walter F."/>
            <person name="Albersmeier A."/>
            <person name="Kalinowski J."/>
            <person name="Ruckert C."/>
        </authorList>
    </citation>
    <scope>NUCLEOTIDE SEQUENCE</scope>
    <source>
        <strain evidence="2">CGMCC 1.15447</strain>
    </source>
</reference>